<dbReference type="EMBL" id="PQXF01000011">
    <property type="protein sequence ID" value="PXF60810.1"/>
    <property type="molecule type" value="Genomic_DNA"/>
</dbReference>
<evidence type="ECO:0000313" key="1">
    <source>
        <dbReference type="EMBL" id="PXF60810.1"/>
    </source>
</evidence>
<accession>A0AC61L3L5</accession>
<comment type="caution">
    <text evidence="1">The sequence shown here is derived from an EMBL/GenBank/DDBJ whole genome shotgun (WGS) entry which is preliminary data.</text>
</comment>
<protein>
    <submittedName>
        <fullName evidence="1">Formylglycine-generating enzyme family protein</fullName>
    </submittedName>
</protein>
<name>A0AC61L3L5_9EURY</name>
<reference evidence="1" key="1">
    <citation type="submission" date="2018-01" db="EMBL/GenBank/DDBJ databases">
        <authorList>
            <person name="Krukenberg V."/>
        </authorList>
    </citation>
    <scope>NUCLEOTIDE SEQUENCE</scope>
    <source>
        <strain evidence="1">E20ANME2</strain>
    </source>
</reference>
<dbReference type="Proteomes" id="UP000248329">
    <property type="component" value="Unassembled WGS sequence"/>
</dbReference>
<evidence type="ECO:0000313" key="2">
    <source>
        <dbReference type="Proteomes" id="UP000248329"/>
    </source>
</evidence>
<gene>
    <name evidence="1" type="ORF">C4B59_07420</name>
</gene>
<proteinExistence type="predicted"/>
<organism evidence="1 2">
    <name type="scientific">Candidatus Methanogaster sp</name>
    <dbReference type="NCBI Taxonomy" id="3386292"/>
    <lineage>
        <taxon>Archaea</taxon>
        <taxon>Methanobacteriati</taxon>
        <taxon>Methanobacteriota</taxon>
        <taxon>Stenosarchaea group</taxon>
        <taxon>Methanomicrobia</taxon>
        <taxon>Methanosarcinales</taxon>
        <taxon>ANME-2 cluster</taxon>
        <taxon>Candidatus Methanogasteraceae</taxon>
        <taxon>Candidatus Methanogaster</taxon>
    </lineage>
</organism>
<sequence length="224" mass="25542">MEFVLIPAGEFEMGSPSGEEDRDSDEGPVHHVKIEKEFYMGRYEVTQKEWREVMGDNPSYFKGDDQPVETVSWDKVQEFIRKLNDKEGADKYRLPSEAEWGYACRAGTTSRYAFGDSELKLGDYAWYGGNSNSETHPVGRKKPNPYGLYDMHGNVWEWVQDKYHCDYDGAPTDGSAWESGDGAYRVNRGSSWFNFAGSCRSANRADRDPGDRYGSIGFRLLEET</sequence>